<dbReference type="OrthoDB" id="7593450at2"/>
<dbReference type="Gene3D" id="1.20.58.320">
    <property type="entry name" value="TPR-like"/>
    <property type="match status" value="1"/>
</dbReference>
<feature type="compositionally biased region" description="Basic and acidic residues" evidence="1">
    <location>
        <begin position="1"/>
        <end position="11"/>
    </location>
</feature>
<dbReference type="Gene3D" id="1.25.40.10">
    <property type="entry name" value="Tetratricopeptide repeat domain"/>
    <property type="match status" value="1"/>
</dbReference>
<proteinExistence type="predicted"/>
<name>A0A494WYV8_9BURK</name>
<dbReference type="RefSeq" id="WP_121281574.1">
    <property type="nucleotide sequence ID" value="NZ_RBZV01000017.1"/>
</dbReference>
<dbReference type="InterPro" id="IPR010323">
    <property type="entry name" value="DUF924"/>
</dbReference>
<feature type="region of interest" description="Disordered" evidence="1">
    <location>
        <begin position="1"/>
        <end position="28"/>
    </location>
</feature>
<protein>
    <submittedName>
        <fullName evidence="2">DUF924 domain-containing protein</fullName>
    </submittedName>
</protein>
<evidence type="ECO:0000313" key="3">
    <source>
        <dbReference type="Proteomes" id="UP000280434"/>
    </source>
</evidence>
<dbReference type="SUPFAM" id="SSF48452">
    <property type="entry name" value="TPR-like"/>
    <property type="match status" value="1"/>
</dbReference>
<evidence type="ECO:0000256" key="1">
    <source>
        <dbReference type="SAM" id="MobiDB-lite"/>
    </source>
</evidence>
<organism evidence="2 3">
    <name type="scientific">Trinickia fusca</name>
    <dbReference type="NCBI Taxonomy" id="2419777"/>
    <lineage>
        <taxon>Bacteria</taxon>
        <taxon>Pseudomonadati</taxon>
        <taxon>Pseudomonadota</taxon>
        <taxon>Betaproteobacteria</taxon>
        <taxon>Burkholderiales</taxon>
        <taxon>Burkholderiaceae</taxon>
        <taxon>Trinickia</taxon>
    </lineage>
</organism>
<dbReference type="EMBL" id="RBZV01000017">
    <property type="protein sequence ID" value="RKP43715.1"/>
    <property type="molecule type" value="Genomic_DNA"/>
</dbReference>
<dbReference type="AlphaFoldDB" id="A0A494WYV8"/>
<reference evidence="2 3" key="1">
    <citation type="submission" date="2018-10" db="EMBL/GenBank/DDBJ databases">
        <title>Paraburkholderia sp. 7MK8-2, isolated from soil.</title>
        <authorList>
            <person name="Gao Z.-H."/>
            <person name="Qiu L.-H."/>
        </authorList>
    </citation>
    <scope>NUCLEOTIDE SEQUENCE [LARGE SCALE GENOMIC DNA]</scope>
    <source>
        <strain evidence="2 3">7MK8-2</strain>
    </source>
</reference>
<dbReference type="InterPro" id="IPR011990">
    <property type="entry name" value="TPR-like_helical_dom_sf"/>
</dbReference>
<keyword evidence="3" id="KW-1185">Reference proteome</keyword>
<sequence length="232" mass="25870">MTHPHDIEEGGFRATEQAGGDPRAFEANGAGHPSADYLALPSAAREVLDFWFGAPDSPRFGRADSRWFARDDAFDAELTARFAPTLASACSGELDDWQRTPLGALALILVLDQFSRNLHRGHAQAFAGDARALAAAQQLVRTQADRLLPTSHHRVFAYLPFEHAESLEAQRESVRLFDALAEETGERGNLEYAIRHWEIVERFGRFPHRNVVLGRTSTDEERAFLLEPNSSF</sequence>
<comment type="caution">
    <text evidence="2">The sequence shown here is derived from an EMBL/GenBank/DDBJ whole genome shotgun (WGS) entry which is preliminary data.</text>
</comment>
<dbReference type="Proteomes" id="UP000280434">
    <property type="component" value="Unassembled WGS sequence"/>
</dbReference>
<accession>A0A494WYV8</accession>
<evidence type="ECO:0000313" key="2">
    <source>
        <dbReference type="EMBL" id="RKP43715.1"/>
    </source>
</evidence>
<dbReference type="Pfam" id="PF06041">
    <property type="entry name" value="DUF924"/>
    <property type="match status" value="1"/>
</dbReference>
<gene>
    <name evidence="2" type="ORF">D7S89_25095</name>
</gene>